<feature type="transmembrane region" description="Helical" evidence="2">
    <location>
        <begin position="56"/>
        <end position="78"/>
    </location>
</feature>
<keyword evidence="2" id="KW-1133">Transmembrane helix</keyword>
<dbReference type="EMBL" id="UINC01041278">
    <property type="protein sequence ID" value="SVB42328.1"/>
    <property type="molecule type" value="Genomic_DNA"/>
</dbReference>
<protein>
    <submittedName>
        <fullName evidence="3">Uncharacterized protein</fullName>
    </submittedName>
</protein>
<gene>
    <name evidence="3" type="ORF">METZ01_LOCUS195182</name>
</gene>
<feature type="non-terminal residue" evidence="3">
    <location>
        <position position="121"/>
    </location>
</feature>
<keyword evidence="2" id="KW-0812">Transmembrane</keyword>
<evidence type="ECO:0000313" key="3">
    <source>
        <dbReference type="EMBL" id="SVB42328.1"/>
    </source>
</evidence>
<feature type="compositionally biased region" description="Basic and acidic residues" evidence="1">
    <location>
        <begin position="97"/>
        <end position="113"/>
    </location>
</feature>
<accession>A0A382DVC7</accession>
<organism evidence="3">
    <name type="scientific">marine metagenome</name>
    <dbReference type="NCBI Taxonomy" id="408172"/>
    <lineage>
        <taxon>unclassified sequences</taxon>
        <taxon>metagenomes</taxon>
        <taxon>ecological metagenomes</taxon>
    </lineage>
</organism>
<name>A0A382DVC7_9ZZZZ</name>
<reference evidence="3" key="1">
    <citation type="submission" date="2018-05" db="EMBL/GenBank/DDBJ databases">
        <authorList>
            <person name="Lanie J.A."/>
            <person name="Ng W.-L."/>
            <person name="Kazmierczak K.M."/>
            <person name="Andrzejewski T.M."/>
            <person name="Davidsen T.M."/>
            <person name="Wayne K.J."/>
            <person name="Tettelin H."/>
            <person name="Glass J.I."/>
            <person name="Rusch D."/>
            <person name="Podicherti R."/>
            <person name="Tsui H.-C.T."/>
            <person name="Winkler M.E."/>
        </authorList>
    </citation>
    <scope>NUCLEOTIDE SEQUENCE</scope>
</reference>
<evidence type="ECO:0000256" key="1">
    <source>
        <dbReference type="SAM" id="MobiDB-lite"/>
    </source>
</evidence>
<dbReference type="AlphaFoldDB" id="A0A382DVC7"/>
<evidence type="ECO:0000256" key="2">
    <source>
        <dbReference type="SAM" id="Phobius"/>
    </source>
</evidence>
<sequence length="121" mass="13184">MEAWHSIDESLSDPSSAGPLVLKGIPVIVPHSYGRLSGRKRVGSLLFSVASFLWRVTAWSFSILAHLICLILLVKLLVQDPEPNDMIVEVSLAHGSAGEEGKTLEPLPPKEPEPEPEPEPE</sequence>
<feature type="region of interest" description="Disordered" evidence="1">
    <location>
        <begin position="95"/>
        <end position="121"/>
    </location>
</feature>
<keyword evidence="2" id="KW-0472">Membrane</keyword>
<proteinExistence type="predicted"/>